<reference evidence="2" key="1">
    <citation type="submission" date="2017-08" db="EMBL/GenBank/DDBJ databases">
        <title>Direct submision.</title>
        <authorList>
            <person name="Kim S.-J."/>
            <person name="Rhee S.-K."/>
        </authorList>
    </citation>
    <scope>NUCLEOTIDE SEQUENCE [LARGE SCALE GENOMIC DNA]</scope>
    <source>
        <strain evidence="2">GI5</strain>
    </source>
</reference>
<dbReference type="PROSITE" id="PS51257">
    <property type="entry name" value="PROKAR_LIPOPROTEIN"/>
    <property type="match status" value="1"/>
</dbReference>
<dbReference type="Proteomes" id="UP000235116">
    <property type="component" value="Chromosome"/>
</dbReference>
<name>A0A2K9LMP2_9GAMM</name>
<accession>A0A2K9LMP2</accession>
<evidence type="ECO:0008006" key="3">
    <source>
        <dbReference type="Google" id="ProtNLM"/>
    </source>
</evidence>
<evidence type="ECO:0000313" key="2">
    <source>
        <dbReference type="Proteomes" id="UP000235116"/>
    </source>
</evidence>
<organism evidence="1 2">
    <name type="scientific">Ketobacter alkanivorans</name>
    <dbReference type="NCBI Taxonomy" id="1917421"/>
    <lineage>
        <taxon>Bacteria</taxon>
        <taxon>Pseudomonadati</taxon>
        <taxon>Pseudomonadota</taxon>
        <taxon>Gammaproteobacteria</taxon>
        <taxon>Pseudomonadales</taxon>
        <taxon>Ketobacteraceae</taxon>
        <taxon>Ketobacter</taxon>
    </lineage>
</organism>
<dbReference type="KEGG" id="kak:Kalk_14780"/>
<dbReference type="GO" id="GO:0016788">
    <property type="term" value="F:hydrolase activity, acting on ester bonds"/>
    <property type="evidence" value="ECO:0007669"/>
    <property type="project" value="UniProtKB-ARBA"/>
</dbReference>
<dbReference type="OrthoDB" id="7064934at2"/>
<gene>
    <name evidence="1" type="ORF">Kalk_14780</name>
</gene>
<protein>
    <recommendedName>
        <fullName evidence="3">SGNH hydrolase-type esterase domain-containing protein</fullName>
    </recommendedName>
</protein>
<dbReference type="AlphaFoldDB" id="A0A2K9LMP2"/>
<keyword evidence="2" id="KW-1185">Reference proteome</keyword>
<dbReference type="Gene3D" id="3.40.50.1110">
    <property type="entry name" value="SGNH hydrolase"/>
    <property type="match status" value="1"/>
</dbReference>
<proteinExistence type="predicted"/>
<dbReference type="RefSeq" id="WP_101894983.1">
    <property type="nucleotide sequence ID" value="NZ_CP022684.1"/>
</dbReference>
<evidence type="ECO:0000313" key="1">
    <source>
        <dbReference type="EMBL" id="AUM13608.1"/>
    </source>
</evidence>
<sequence>MTAKIVIVFSFILGLAGCADSVGEDHMPLTRLGDVPVAKLEAMSSKTYFFGHQSVGRNMLDGLRMVMADNPAVKLNIVESESAGSVAPGAFLHSNVGKNRFPQTKIDQFQGALESGLGNQVDAAFLKFCYVDLSQAGDAQELFQQYQASVDGLKAKFPETTFVHFTLPVKSVPTGLKTSVKNLIGREVPEQMDNVRRAEYNALLRETYSADPIFDIARMESIDPATGESFSFSLNGTQYEAMSPGNTDDGGHLSETGKRWIAEQLIVFLANLE</sequence>
<dbReference type="InterPro" id="IPR036514">
    <property type="entry name" value="SGNH_hydro_sf"/>
</dbReference>
<dbReference type="SUPFAM" id="SSF52266">
    <property type="entry name" value="SGNH hydrolase"/>
    <property type="match status" value="1"/>
</dbReference>
<dbReference type="EMBL" id="CP022684">
    <property type="protein sequence ID" value="AUM13608.1"/>
    <property type="molecule type" value="Genomic_DNA"/>
</dbReference>